<name>A0ABD1D7V9_CULPP</name>
<accession>A0ABD1D7V9</accession>
<feature type="region of interest" description="Disordered" evidence="1">
    <location>
        <begin position="1"/>
        <end position="24"/>
    </location>
</feature>
<organism evidence="2 3">
    <name type="scientific">Culex pipiens pipiens</name>
    <name type="common">Northern house mosquito</name>
    <dbReference type="NCBI Taxonomy" id="38569"/>
    <lineage>
        <taxon>Eukaryota</taxon>
        <taxon>Metazoa</taxon>
        <taxon>Ecdysozoa</taxon>
        <taxon>Arthropoda</taxon>
        <taxon>Hexapoda</taxon>
        <taxon>Insecta</taxon>
        <taxon>Pterygota</taxon>
        <taxon>Neoptera</taxon>
        <taxon>Endopterygota</taxon>
        <taxon>Diptera</taxon>
        <taxon>Nematocera</taxon>
        <taxon>Culicoidea</taxon>
        <taxon>Culicidae</taxon>
        <taxon>Culicinae</taxon>
        <taxon>Culicini</taxon>
        <taxon>Culex</taxon>
        <taxon>Culex</taxon>
    </lineage>
</organism>
<comment type="caution">
    <text evidence="2">The sequence shown here is derived from an EMBL/GenBank/DDBJ whole genome shotgun (WGS) entry which is preliminary data.</text>
</comment>
<evidence type="ECO:0000313" key="3">
    <source>
        <dbReference type="Proteomes" id="UP001562425"/>
    </source>
</evidence>
<evidence type="ECO:0000256" key="1">
    <source>
        <dbReference type="SAM" id="MobiDB-lite"/>
    </source>
</evidence>
<dbReference type="Proteomes" id="UP001562425">
    <property type="component" value="Unassembled WGS sequence"/>
</dbReference>
<keyword evidence="3" id="KW-1185">Reference proteome</keyword>
<dbReference type="EMBL" id="JBEHCU010007052">
    <property type="protein sequence ID" value="KAL1395657.1"/>
    <property type="molecule type" value="Genomic_DNA"/>
</dbReference>
<feature type="non-terminal residue" evidence="2">
    <location>
        <position position="24"/>
    </location>
</feature>
<gene>
    <name evidence="2" type="ORF">pipiens_000313</name>
</gene>
<sequence>MDATGTTSPPRRKNRYGTKRKILT</sequence>
<reference evidence="2 3" key="1">
    <citation type="submission" date="2024-05" db="EMBL/GenBank/DDBJ databases">
        <title>Culex pipiens pipiens assembly and annotation.</title>
        <authorList>
            <person name="Alout H."/>
            <person name="Durand T."/>
        </authorList>
    </citation>
    <scope>NUCLEOTIDE SEQUENCE [LARGE SCALE GENOMIC DNA]</scope>
    <source>
        <strain evidence="2">HA-2024</strain>
        <tissue evidence="2">Whole body</tissue>
    </source>
</reference>
<proteinExistence type="predicted"/>
<dbReference type="AlphaFoldDB" id="A0ABD1D7V9"/>
<protein>
    <submittedName>
        <fullName evidence="2">Uncharacterized protein</fullName>
    </submittedName>
</protein>
<evidence type="ECO:0000313" key="2">
    <source>
        <dbReference type="EMBL" id="KAL1395657.1"/>
    </source>
</evidence>
<feature type="compositionally biased region" description="Basic residues" evidence="1">
    <location>
        <begin position="10"/>
        <end position="24"/>
    </location>
</feature>